<dbReference type="RefSeq" id="WP_094815808.1">
    <property type="nucleotide sequence ID" value="NZ_NEVU01000003.1"/>
</dbReference>
<evidence type="ECO:0000256" key="1">
    <source>
        <dbReference type="ARBA" id="ARBA00006987"/>
    </source>
</evidence>
<dbReference type="InterPro" id="IPR042100">
    <property type="entry name" value="Bug_dom1"/>
</dbReference>
<dbReference type="Pfam" id="PF03401">
    <property type="entry name" value="TctC"/>
    <property type="match status" value="1"/>
</dbReference>
<organism evidence="3 4">
    <name type="scientific">Bordetella genomosp. 12</name>
    <dbReference type="NCBI Taxonomy" id="463035"/>
    <lineage>
        <taxon>Bacteria</taxon>
        <taxon>Pseudomonadati</taxon>
        <taxon>Pseudomonadota</taxon>
        <taxon>Betaproteobacteria</taxon>
        <taxon>Burkholderiales</taxon>
        <taxon>Alcaligenaceae</taxon>
        <taxon>Bordetella</taxon>
    </lineage>
</organism>
<feature type="signal peptide" evidence="2">
    <location>
        <begin position="1"/>
        <end position="27"/>
    </location>
</feature>
<sequence>MRVKHVFPLLTALAATAMACLPAGASAAYPDRPIKLLVGYTPGGAADAAARSITPLMSELLGQSVVVEYKPGAGGAIAAEATMRAEPDGYTLHLIDSGAMVVLPHIRKTNFDPLKSFKPIGTAAAGGLVLAVHPSLPAKTLPEFIALLRKSPDQYSYATSGVGGGGHVAAEQFKIETGLGMQHVAYRGGGPAMADLMGGQISVGMSTLAPAIPQIKANKIRALGVTSLNRASALPDVPTIAEQGYPGFEALNWYALVGPAGLPDDIVAKLNQVLAQTLASQKVQDLLREQGLDAVPDSPAQLTERVRADLDKWGKVIKTADIKAE</sequence>
<comment type="similarity">
    <text evidence="1">Belongs to the UPF0065 (bug) family.</text>
</comment>
<reference evidence="4" key="1">
    <citation type="submission" date="2017-05" db="EMBL/GenBank/DDBJ databases">
        <title>Complete and WGS of Bordetella genogroups.</title>
        <authorList>
            <person name="Spilker T."/>
            <person name="Lipuma J."/>
        </authorList>
    </citation>
    <scope>NUCLEOTIDE SEQUENCE [LARGE SCALE GENOMIC DNA]</scope>
    <source>
        <strain evidence="4">AU6712</strain>
    </source>
</reference>
<dbReference type="PROSITE" id="PS51257">
    <property type="entry name" value="PROKAR_LIPOPROTEIN"/>
    <property type="match status" value="1"/>
</dbReference>
<dbReference type="EMBL" id="NEVU01000003">
    <property type="protein sequence ID" value="OZI71866.1"/>
    <property type="molecule type" value="Genomic_DNA"/>
</dbReference>
<dbReference type="PANTHER" id="PTHR42928:SF5">
    <property type="entry name" value="BLR1237 PROTEIN"/>
    <property type="match status" value="1"/>
</dbReference>
<comment type="caution">
    <text evidence="3">The sequence shown here is derived from an EMBL/GenBank/DDBJ whole genome shotgun (WGS) entry which is preliminary data.</text>
</comment>
<dbReference type="InterPro" id="IPR005064">
    <property type="entry name" value="BUG"/>
</dbReference>
<dbReference type="SUPFAM" id="SSF53850">
    <property type="entry name" value="Periplasmic binding protein-like II"/>
    <property type="match status" value="1"/>
</dbReference>
<evidence type="ECO:0000313" key="3">
    <source>
        <dbReference type="EMBL" id="OZI71866.1"/>
    </source>
</evidence>
<feature type="chain" id="PRO_5012537369" description="ABC transporter substrate-binding protein" evidence="2">
    <location>
        <begin position="28"/>
        <end position="325"/>
    </location>
</feature>
<accession>A0A261VCJ3</accession>
<evidence type="ECO:0008006" key="5">
    <source>
        <dbReference type="Google" id="ProtNLM"/>
    </source>
</evidence>
<dbReference type="Gene3D" id="3.40.190.150">
    <property type="entry name" value="Bordetella uptake gene, domain 1"/>
    <property type="match status" value="1"/>
</dbReference>
<evidence type="ECO:0000256" key="2">
    <source>
        <dbReference type="SAM" id="SignalP"/>
    </source>
</evidence>
<proteinExistence type="inferred from homology"/>
<dbReference type="Gene3D" id="3.40.190.10">
    <property type="entry name" value="Periplasmic binding protein-like II"/>
    <property type="match status" value="1"/>
</dbReference>
<dbReference type="CDD" id="cd07012">
    <property type="entry name" value="PBP2_Bug_TTT"/>
    <property type="match status" value="1"/>
</dbReference>
<keyword evidence="4" id="KW-1185">Reference proteome</keyword>
<dbReference type="Proteomes" id="UP000216429">
    <property type="component" value="Unassembled WGS sequence"/>
</dbReference>
<dbReference type="OrthoDB" id="8876774at2"/>
<protein>
    <recommendedName>
        <fullName evidence="5">ABC transporter substrate-binding protein</fullName>
    </recommendedName>
</protein>
<dbReference type="PIRSF" id="PIRSF017082">
    <property type="entry name" value="YflP"/>
    <property type="match status" value="1"/>
</dbReference>
<evidence type="ECO:0000313" key="4">
    <source>
        <dbReference type="Proteomes" id="UP000216429"/>
    </source>
</evidence>
<name>A0A261VCJ3_9BORD</name>
<dbReference type="PANTHER" id="PTHR42928">
    <property type="entry name" value="TRICARBOXYLATE-BINDING PROTEIN"/>
    <property type="match status" value="1"/>
</dbReference>
<keyword evidence="2" id="KW-0732">Signal</keyword>
<dbReference type="AlphaFoldDB" id="A0A261VCJ3"/>
<gene>
    <name evidence="3" type="ORF">CAL22_18965</name>
</gene>